<evidence type="ECO:0000313" key="2">
    <source>
        <dbReference type="EMBL" id="SDX30095.1"/>
    </source>
</evidence>
<keyword evidence="1" id="KW-0472">Membrane</keyword>
<gene>
    <name evidence="2" type="ORF">SAMN05660209_00084</name>
</gene>
<dbReference type="RefSeq" id="WP_091150331.1">
    <property type="nucleotide sequence ID" value="NZ_FNOT01000001.1"/>
</dbReference>
<sequence length="137" mass="13847">MNGVQWPGNAYNPAGTDLSGPITQLLKDMELLEERAGQDDKGNKREIKATLLGGTPPQLQVVSAGSLAISKAMAALIAALGGGGGAFAAIKGFFLESDSSLQSTYVWSAAICVATSALVLAVIVGADVAARSRSVAA</sequence>
<reference evidence="3" key="1">
    <citation type="submission" date="2016-10" db="EMBL/GenBank/DDBJ databases">
        <authorList>
            <person name="Varghese N."/>
            <person name="Submissions S."/>
        </authorList>
    </citation>
    <scope>NUCLEOTIDE SEQUENCE [LARGE SCALE GENOMIC DNA]</scope>
    <source>
        <strain evidence="3">DSM 45422</strain>
    </source>
</reference>
<dbReference type="Proteomes" id="UP000198921">
    <property type="component" value="Unassembled WGS sequence"/>
</dbReference>
<proteinExistence type="predicted"/>
<evidence type="ECO:0000313" key="3">
    <source>
        <dbReference type="Proteomes" id="UP000198921"/>
    </source>
</evidence>
<accession>A0A1H3AKG0</accession>
<keyword evidence="3" id="KW-1185">Reference proteome</keyword>
<name>A0A1H3AKG0_9ACTN</name>
<protein>
    <submittedName>
        <fullName evidence="2">Uncharacterized protein</fullName>
    </submittedName>
</protein>
<dbReference type="EMBL" id="FNOT01000001">
    <property type="protein sequence ID" value="SDX30095.1"/>
    <property type="molecule type" value="Genomic_DNA"/>
</dbReference>
<feature type="transmembrane region" description="Helical" evidence="1">
    <location>
        <begin position="73"/>
        <end position="94"/>
    </location>
</feature>
<organism evidence="2 3">
    <name type="scientific">Geodermatophilus africanus</name>
    <dbReference type="NCBI Taxonomy" id="1137993"/>
    <lineage>
        <taxon>Bacteria</taxon>
        <taxon>Bacillati</taxon>
        <taxon>Actinomycetota</taxon>
        <taxon>Actinomycetes</taxon>
        <taxon>Geodermatophilales</taxon>
        <taxon>Geodermatophilaceae</taxon>
        <taxon>Geodermatophilus</taxon>
    </lineage>
</organism>
<keyword evidence="1" id="KW-1133">Transmembrane helix</keyword>
<feature type="transmembrane region" description="Helical" evidence="1">
    <location>
        <begin position="106"/>
        <end position="130"/>
    </location>
</feature>
<dbReference type="AlphaFoldDB" id="A0A1H3AKG0"/>
<evidence type="ECO:0000256" key="1">
    <source>
        <dbReference type="SAM" id="Phobius"/>
    </source>
</evidence>
<keyword evidence="1" id="KW-0812">Transmembrane</keyword>